<dbReference type="GO" id="GO:0000981">
    <property type="term" value="F:DNA-binding transcription factor activity, RNA polymerase II-specific"/>
    <property type="evidence" value="ECO:0007669"/>
    <property type="project" value="InterPro"/>
</dbReference>
<dbReference type="Proteomes" id="UP000738349">
    <property type="component" value="Unassembled WGS sequence"/>
</dbReference>
<comment type="caution">
    <text evidence="4">The sequence shown here is derived from an EMBL/GenBank/DDBJ whole genome shotgun (WGS) entry which is preliminary data.</text>
</comment>
<dbReference type="EMBL" id="JAGMUV010000029">
    <property type="protein sequence ID" value="KAH7116294.1"/>
    <property type="molecule type" value="Genomic_DNA"/>
</dbReference>
<evidence type="ECO:0000313" key="5">
    <source>
        <dbReference type="Proteomes" id="UP000738349"/>
    </source>
</evidence>
<organism evidence="4 5">
    <name type="scientific">Dactylonectria macrodidyma</name>
    <dbReference type="NCBI Taxonomy" id="307937"/>
    <lineage>
        <taxon>Eukaryota</taxon>
        <taxon>Fungi</taxon>
        <taxon>Dikarya</taxon>
        <taxon>Ascomycota</taxon>
        <taxon>Pezizomycotina</taxon>
        <taxon>Sordariomycetes</taxon>
        <taxon>Hypocreomycetidae</taxon>
        <taxon>Hypocreales</taxon>
        <taxon>Nectriaceae</taxon>
        <taxon>Dactylonectria</taxon>
    </lineage>
</organism>
<feature type="region of interest" description="Disordered" evidence="2">
    <location>
        <begin position="110"/>
        <end position="160"/>
    </location>
</feature>
<keyword evidence="1" id="KW-0539">Nucleus</keyword>
<dbReference type="Gene3D" id="4.10.240.10">
    <property type="entry name" value="Zn(2)-C6 fungal-type DNA-binding domain"/>
    <property type="match status" value="1"/>
</dbReference>
<sequence length="495" mass="54545">MSSAALAPQKHLRFACIRCHSMKLRCPRSSELGKWGIDEPCSRCRKARAACIVRERGKLGRPAKRKANPPTAAELAEVSHRHDHHRELGKSPFAGAGLNHVFGSIEPSLQQSELTPPESLDHSLQYDPDNMLSGSGSPARMPTQQQTWPNNDGTDHNQAEPKALYEPFPQDTDIDIDLPTFQFPEDTTDMFDLTGGVPVLKDKNGDHMFTNLFENALPNKTDTQKKPPALPPVSILDWSSTSCLLKLSGLSVRMLRSSEKHSSTAPASANSEASYGCKIVKETVNFSGELICVTRQTLWRIFTGSSRCSASAGTEASTPIDEDENDDCVHSAATSVDDWINVIPQSSPPSMPDSAVIFLLLGCYTQLLYSFELAIDCLYAEHNHSGSSSDITRGDNLGNINSRLEAALSIQTVIYLLGRVHKAFTVCEPENGNADGVHDDETNSRGIEGWKRSLMGNKSLDEGLLGRTFNEIQEREQRLMKKAQQLKQMINRSRI</sequence>
<feature type="compositionally biased region" description="Polar residues" evidence="2">
    <location>
        <begin position="132"/>
        <end position="152"/>
    </location>
</feature>
<evidence type="ECO:0000259" key="3">
    <source>
        <dbReference type="Pfam" id="PF00172"/>
    </source>
</evidence>
<evidence type="ECO:0000256" key="1">
    <source>
        <dbReference type="ARBA" id="ARBA00023242"/>
    </source>
</evidence>
<name>A0A9P9DC81_9HYPO</name>
<dbReference type="AlphaFoldDB" id="A0A9P9DC81"/>
<dbReference type="OrthoDB" id="2574141at2759"/>
<dbReference type="InterPro" id="IPR036864">
    <property type="entry name" value="Zn2-C6_fun-type_DNA-bd_sf"/>
</dbReference>
<dbReference type="GO" id="GO:0008270">
    <property type="term" value="F:zinc ion binding"/>
    <property type="evidence" value="ECO:0007669"/>
    <property type="project" value="InterPro"/>
</dbReference>
<proteinExistence type="predicted"/>
<accession>A0A9P9DC81</accession>
<dbReference type="CDD" id="cd00067">
    <property type="entry name" value="GAL4"/>
    <property type="match status" value="1"/>
</dbReference>
<reference evidence="4" key="1">
    <citation type="journal article" date="2021" name="Nat. Commun.">
        <title>Genetic determinants of endophytism in the Arabidopsis root mycobiome.</title>
        <authorList>
            <person name="Mesny F."/>
            <person name="Miyauchi S."/>
            <person name="Thiergart T."/>
            <person name="Pickel B."/>
            <person name="Atanasova L."/>
            <person name="Karlsson M."/>
            <person name="Huettel B."/>
            <person name="Barry K.W."/>
            <person name="Haridas S."/>
            <person name="Chen C."/>
            <person name="Bauer D."/>
            <person name="Andreopoulos W."/>
            <person name="Pangilinan J."/>
            <person name="LaButti K."/>
            <person name="Riley R."/>
            <person name="Lipzen A."/>
            <person name="Clum A."/>
            <person name="Drula E."/>
            <person name="Henrissat B."/>
            <person name="Kohler A."/>
            <person name="Grigoriev I.V."/>
            <person name="Martin F.M."/>
            <person name="Hacquard S."/>
        </authorList>
    </citation>
    <scope>NUCLEOTIDE SEQUENCE</scope>
    <source>
        <strain evidence="4">MPI-CAGE-AT-0147</strain>
    </source>
</reference>
<dbReference type="InterPro" id="IPR001138">
    <property type="entry name" value="Zn2Cys6_DnaBD"/>
</dbReference>
<gene>
    <name evidence="4" type="ORF">EDB81DRAFT_668785</name>
</gene>
<keyword evidence="5" id="KW-1185">Reference proteome</keyword>
<evidence type="ECO:0000313" key="4">
    <source>
        <dbReference type="EMBL" id="KAH7116294.1"/>
    </source>
</evidence>
<evidence type="ECO:0000256" key="2">
    <source>
        <dbReference type="SAM" id="MobiDB-lite"/>
    </source>
</evidence>
<feature type="domain" description="Zn(2)-C6 fungal-type" evidence="3">
    <location>
        <begin position="14"/>
        <end position="56"/>
    </location>
</feature>
<dbReference type="Pfam" id="PF00172">
    <property type="entry name" value="Zn_clus"/>
    <property type="match status" value="1"/>
</dbReference>
<protein>
    <recommendedName>
        <fullName evidence="3">Zn(2)-C6 fungal-type domain-containing protein</fullName>
    </recommendedName>
</protein>
<dbReference type="SUPFAM" id="SSF57701">
    <property type="entry name" value="Zn2/Cys6 DNA-binding domain"/>
    <property type="match status" value="1"/>
</dbReference>